<dbReference type="Proteomes" id="UP000002212">
    <property type="component" value="Chromosome"/>
</dbReference>
<keyword evidence="1" id="KW-0560">Oxidoreductase</keyword>
<dbReference type="STRING" id="632772.ROP_67060"/>
<dbReference type="Pfam" id="PF01243">
    <property type="entry name" value="PNPOx_N"/>
    <property type="match status" value="1"/>
</dbReference>
<accession>C1B336</accession>
<dbReference type="NCBIfam" id="TIGR03618">
    <property type="entry name" value="Rv1155_F420"/>
    <property type="match status" value="1"/>
</dbReference>
<dbReference type="InterPro" id="IPR011576">
    <property type="entry name" value="Pyridox_Oxase_N"/>
</dbReference>
<dbReference type="GO" id="GO:0016627">
    <property type="term" value="F:oxidoreductase activity, acting on the CH-CH group of donors"/>
    <property type="evidence" value="ECO:0007669"/>
    <property type="project" value="TreeGrafter"/>
</dbReference>
<feature type="domain" description="Pyridoxamine 5'-phosphate oxidase N-terminal" evidence="2">
    <location>
        <begin position="6"/>
        <end position="93"/>
    </location>
</feature>
<gene>
    <name evidence="3" type="ordered locus">ROP_67060</name>
</gene>
<dbReference type="SUPFAM" id="SSF50475">
    <property type="entry name" value="FMN-binding split barrel"/>
    <property type="match status" value="1"/>
</dbReference>
<dbReference type="HOGENOM" id="CLU_123922_0_0_11"/>
<dbReference type="OrthoDB" id="3293200at2"/>
<dbReference type="EMBL" id="AP011115">
    <property type="protein sequence ID" value="BAH54953.1"/>
    <property type="molecule type" value="Genomic_DNA"/>
</dbReference>
<name>C1B336_RHOOB</name>
<evidence type="ECO:0000313" key="4">
    <source>
        <dbReference type="Proteomes" id="UP000002212"/>
    </source>
</evidence>
<dbReference type="AlphaFoldDB" id="C1B336"/>
<reference evidence="3 4" key="1">
    <citation type="submission" date="2009-03" db="EMBL/GenBank/DDBJ databases">
        <title>Comparison of the complete genome sequences of Rhodococcus erythropolis PR4 and Rhodococcus opacus B4.</title>
        <authorList>
            <person name="Takarada H."/>
            <person name="Sekine M."/>
            <person name="Hosoyama A."/>
            <person name="Yamada R."/>
            <person name="Fujisawa T."/>
            <person name="Omata S."/>
            <person name="Shimizu A."/>
            <person name="Tsukatani N."/>
            <person name="Tanikawa S."/>
            <person name="Fujita N."/>
            <person name="Harayama S."/>
        </authorList>
    </citation>
    <scope>NUCLEOTIDE SEQUENCE [LARGE SCALE GENOMIC DNA]</scope>
    <source>
        <strain evidence="3 4">B4</strain>
    </source>
</reference>
<dbReference type="GO" id="GO:0070967">
    <property type="term" value="F:coenzyme F420 binding"/>
    <property type="evidence" value="ECO:0007669"/>
    <property type="project" value="TreeGrafter"/>
</dbReference>
<dbReference type="InterPro" id="IPR019920">
    <property type="entry name" value="F420-binding_dom_put"/>
</dbReference>
<organism evidence="3 4">
    <name type="scientific">Rhodococcus opacus (strain B4)</name>
    <dbReference type="NCBI Taxonomy" id="632772"/>
    <lineage>
        <taxon>Bacteria</taxon>
        <taxon>Bacillati</taxon>
        <taxon>Actinomycetota</taxon>
        <taxon>Actinomycetes</taxon>
        <taxon>Mycobacteriales</taxon>
        <taxon>Nocardiaceae</taxon>
        <taxon>Rhodococcus</taxon>
    </lineage>
</organism>
<dbReference type="PATRIC" id="fig|632772.20.peg.6992"/>
<dbReference type="Gene3D" id="2.30.110.10">
    <property type="entry name" value="Electron Transport, Fmn-binding Protein, Chain A"/>
    <property type="match status" value="1"/>
</dbReference>
<dbReference type="InterPro" id="IPR052019">
    <property type="entry name" value="F420H2_bilvrd_red/Heme_oxyg"/>
</dbReference>
<proteinExistence type="predicted"/>
<evidence type="ECO:0000259" key="2">
    <source>
        <dbReference type="Pfam" id="PF01243"/>
    </source>
</evidence>
<dbReference type="PANTHER" id="PTHR35176">
    <property type="entry name" value="HEME OXYGENASE HI_0854-RELATED"/>
    <property type="match status" value="1"/>
</dbReference>
<protein>
    <recommendedName>
        <fullName evidence="2">Pyridoxamine 5'-phosphate oxidase N-terminal domain-containing protein</fullName>
    </recommendedName>
</protein>
<sequence>MTTLQEAFELARADQGLAVVATLRADGTIQSSVVNTGVLEHPVTGETVLAFVAHGKVKLANLRTRPQATTTFRRGWQWATVEGRAELAGPDDPQPWLDSERLRLLLREIFVAAGGTHDDWSEFDRVMDADRRTAVLVRPDRIYSNPVAQTSEATGT</sequence>
<evidence type="ECO:0000256" key="1">
    <source>
        <dbReference type="ARBA" id="ARBA00023002"/>
    </source>
</evidence>
<dbReference type="PANTHER" id="PTHR35176:SF2">
    <property type="entry name" value="F420H(2)-DEPENDENT REDUCTASE RV1155"/>
    <property type="match status" value="1"/>
</dbReference>
<dbReference type="KEGG" id="rop:ROP_67060"/>
<dbReference type="RefSeq" id="WP_015890390.1">
    <property type="nucleotide sequence ID" value="NC_012522.1"/>
</dbReference>
<evidence type="ECO:0000313" key="3">
    <source>
        <dbReference type="EMBL" id="BAH54953.1"/>
    </source>
</evidence>
<dbReference type="InterPro" id="IPR012349">
    <property type="entry name" value="Split_barrel_FMN-bd"/>
</dbReference>
<dbReference type="GO" id="GO:0005829">
    <property type="term" value="C:cytosol"/>
    <property type="evidence" value="ECO:0007669"/>
    <property type="project" value="TreeGrafter"/>
</dbReference>